<dbReference type="AlphaFoldDB" id="A0A6C0C640"/>
<name>A0A6C0C640_9ZZZZ</name>
<sequence>MNKDELVSNIKDWITLDEEIKVLQRKIKEKRKEKKENTETLVRIMRDNEIDCFDLDSNGGKLIYTKQKIKKSLSKKHLMTCLTQYFKEDSHQAKEVSNFILNTREENIKENIRRKVKK</sequence>
<dbReference type="InterPro" id="IPR043918">
    <property type="entry name" value="DUF5760"/>
</dbReference>
<protein>
    <submittedName>
        <fullName evidence="1">Uncharacterized protein</fullName>
    </submittedName>
</protein>
<accession>A0A6C0C640</accession>
<proteinExistence type="predicted"/>
<reference evidence="1" key="1">
    <citation type="journal article" date="2020" name="Nature">
        <title>Giant virus diversity and host interactions through global metagenomics.</title>
        <authorList>
            <person name="Schulz F."/>
            <person name="Roux S."/>
            <person name="Paez-Espino D."/>
            <person name="Jungbluth S."/>
            <person name="Walsh D.A."/>
            <person name="Denef V.J."/>
            <person name="McMahon K.D."/>
            <person name="Konstantinidis K.T."/>
            <person name="Eloe-Fadrosh E.A."/>
            <person name="Kyrpides N.C."/>
            <person name="Woyke T."/>
        </authorList>
    </citation>
    <scope>NUCLEOTIDE SEQUENCE</scope>
    <source>
        <strain evidence="1">GVMAG-M-3300020185-33</strain>
    </source>
</reference>
<dbReference type="Pfam" id="PF19064">
    <property type="entry name" value="DUF5760"/>
    <property type="match status" value="1"/>
</dbReference>
<evidence type="ECO:0000313" key="1">
    <source>
        <dbReference type="EMBL" id="QHS99224.1"/>
    </source>
</evidence>
<organism evidence="1">
    <name type="scientific">viral metagenome</name>
    <dbReference type="NCBI Taxonomy" id="1070528"/>
    <lineage>
        <taxon>unclassified sequences</taxon>
        <taxon>metagenomes</taxon>
        <taxon>organismal metagenomes</taxon>
    </lineage>
</organism>
<dbReference type="EMBL" id="MN739336">
    <property type="protein sequence ID" value="QHS99224.1"/>
    <property type="molecule type" value="Genomic_DNA"/>
</dbReference>